<feature type="transmembrane region" description="Helical" evidence="7">
    <location>
        <begin position="20"/>
        <end position="38"/>
    </location>
</feature>
<accession>A0A1M6Z3M2</accession>
<evidence type="ECO:0000259" key="8">
    <source>
        <dbReference type="Pfam" id="PF04239"/>
    </source>
</evidence>
<evidence type="ECO:0000313" key="10">
    <source>
        <dbReference type="EMBL" id="SHL24992.1"/>
    </source>
</evidence>
<evidence type="ECO:0000256" key="7">
    <source>
        <dbReference type="SAM" id="Phobius"/>
    </source>
</evidence>
<feature type="transmembrane region" description="Helical" evidence="7">
    <location>
        <begin position="73"/>
        <end position="90"/>
    </location>
</feature>
<evidence type="ECO:0000256" key="2">
    <source>
        <dbReference type="ARBA" id="ARBA00006448"/>
    </source>
</evidence>
<organism evidence="10 12">
    <name type="scientific">Chryseobacterium contaminans</name>
    <dbReference type="NCBI Taxonomy" id="1423959"/>
    <lineage>
        <taxon>Bacteria</taxon>
        <taxon>Pseudomonadati</taxon>
        <taxon>Bacteroidota</taxon>
        <taxon>Flavobacteriia</taxon>
        <taxon>Flavobacteriales</taxon>
        <taxon>Weeksellaceae</taxon>
        <taxon>Chryseobacterium group</taxon>
        <taxon>Chryseobacterium</taxon>
    </lineage>
</organism>
<evidence type="ECO:0000256" key="3">
    <source>
        <dbReference type="ARBA" id="ARBA00022475"/>
    </source>
</evidence>
<keyword evidence="6 7" id="KW-0472">Membrane</keyword>
<evidence type="ECO:0000313" key="9">
    <source>
        <dbReference type="EMBL" id="OCA78819.1"/>
    </source>
</evidence>
<dbReference type="PANTHER" id="PTHR34582">
    <property type="entry name" value="UPF0702 TRANSMEMBRANE PROTEIN YCAP"/>
    <property type="match status" value="1"/>
</dbReference>
<dbReference type="Pfam" id="PF04239">
    <property type="entry name" value="DUF421"/>
    <property type="match status" value="1"/>
</dbReference>
<feature type="domain" description="YetF C-terminal" evidence="8">
    <location>
        <begin position="93"/>
        <end position="163"/>
    </location>
</feature>
<dbReference type="EMBL" id="FRBM01000003">
    <property type="protein sequence ID" value="SHL24992.1"/>
    <property type="molecule type" value="Genomic_DNA"/>
</dbReference>
<comment type="subcellular location">
    <subcellularLocation>
        <location evidence="1">Cell membrane</location>
        <topology evidence="1">Multi-pass membrane protein</topology>
    </subcellularLocation>
</comment>
<dbReference type="PANTHER" id="PTHR34582:SF6">
    <property type="entry name" value="UPF0702 TRANSMEMBRANE PROTEIN YCAP"/>
    <property type="match status" value="1"/>
</dbReference>
<dbReference type="Gene3D" id="3.30.240.20">
    <property type="entry name" value="bsu07140 like domains"/>
    <property type="match status" value="1"/>
</dbReference>
<reference evidence="10 12" key="2">
    <citation type="submission" date="2016-11" db="EMBL/GenBank/DDBJ databases">
        <authorList>
            <person name="Jaros S."/>
            <person name="Januszkiewicz K."/>
            <person name="Wedrychowicz H."/>
        </authorList>
    </citation>
    <scope>NUCLEOTIDE SEQUENCE [LARGE SCALE GENOMIC DNA]</scope>
    <source>
        <strain evidence="10 12">DSM 27621</strain>
    </source>
</reference>
<evidence type="ECO:0000256" key="1">
    <source>
        <dbReference type="ARBA" id="ARBA00004651"/>
    </source>
</evidence>
<dbReference type="AlphaFoldDB" id="A0A1M6Z3M2"/>
<reference evidence="9 11" key="1">
    <citation type="submission" date="2016-07" db="EMBL/GenBank/DDBJ databases">
        <authorList>
            <person name="Jeong J.-J."/>
            <person name="Kim D.W."/>
            <person name="Sang M.K."/>
            <person name="Choi I.-G."/>
            <person name="Kim K.D."/>
        </authorList>
    </citation>
    <scope>NUCLEOTIDE SEQUENCE [LARGE SCALE GENOMIC DNA]</scope>
    <source>
        <strain evidence="9 11">C-26</strain>
    </source>
</reference>
<dbReference type="GO" id="GO:0005886">
    <property type="term" value="C:plasma membrane"/>
    <property type="evidence" value="ECO:0007669"/>
    <property type="project" value="UniProtKB-SubCell"/>
</dbReference>
<evidence type="ECO:0000256" key="4">
    <source>
        <dbReference type="ARBA" id="ARBA00022692"/>
    </source>
</evidence>
<dbReference type="Proteomes" id="UP000184069">
    <property type="component" value="Unassembled WGS sequence"/>
</dbReference>
<keyword evidence="5 7" id="KW-1133">Transmembrane helix</keyword>
<dbReference type="STRING" id="1423959.SAMN05444407_10369"/>
<sequence length="165" mass="18228">MHILENIWGVGTSLNSIQMGVRGITVFLSALILIRISGRRSFGIGSPSDNIIVILLGAVLSRAVVGASPFIPVLSTCLIIVLLHRIISWLKSKHKSFNQIVDGKKILVFKEGKFLQPNMDKALICKEDVLQGIRKSALTDDLNIIKYVYIEYTGEITVVKNNDIP</sequence>
<dbReference type="InterPro" id="IPR007353">
    <property type="entry name" value="DUF421"/>
</dbReference>
<dbReference type="EMBL" id="MAYF01000146">
    <property type="protein sequence ID" value="OCA78819.1"/>
    <property type="molecule type" value="Genomic_DNA"/>
</dbReference>
<keyword evidence="3" id="KW-1003">Cell membrane</keyword>
<keyword evidence="11" id="KW-1185">Reference proteome</keyword>
<dbReference type="InterPro" id="IPR023090">
    <property type="entry name" value="UPF0702_alpha/beta_dom_sf"/>
</dbReference>
<dbReference type="RefSeq" id="WP_066695152.1">
    <property type="nucleotide sequence ID" value="NZ_FRBM01000003.1"/>
</dbReference>
<evidence type="ECO:0000256" key="6">
    <source>
        <dbReference type="ARBA" id="ARBA00023136"/>
    </source>
</evidence>
<evidence type="ECO:0000313" key="11">
    <source>
        <dbReference type="Proteomes" id="UP000093508"/>
    </source>
</evidence>
<proteinExistence type="inferred from homology"/>
<dbReference type="Proteomes" id="UP000093508">
    <property type="component" value="Unassembled WGS sequence"/>
</dbReference>
<evidence type="ECO:0000256" key="5">
    <source>
        <dbReference type="ARBA" id="ARBA00022989"/>
    </source>
</evidence>
<evidence type="ECO:0000313" key="12">
    <source>
        <dbReference type="Proteomes" id="UP000184069"/>
    </source>
</evidence>
<gene>
    <name evidence="9" type="ORF">BBH99_07540</name>
    <name evidence="10" type="ORF">SAMN05444407_10369</name>
</gene>
<keyword evidence="4 7" id="KW-0812">Transmembrane</keyword>
<name>A0A1M6Z3M2_9FLAO</name>
<dbReference type="OrthoDB" id="9793799at2"/>
<protein>
    <recommendedName>
        <fullName evidence="8">YetF C-terminal domain-containing protein</fullName>
    </recommendedName>
</protein>
<comment type="similarity">
    <text evidence="2">Belongs to the UPF0702 family.</text>
</comment>